<dbReference type="GO" id="GO:0046982">
    <property type="term" value="F:protein heterodimerization activity"/>
    <property type="evidence" value="ECO:0007669"/>
    <property type="project" value="InterPro"/>
</dbReference>
<dbReference type="GO" id="GO:0051382">
    <property type="term" value="P:kinetochore assembly"/>
    <property type="evidence" value="ECO:0007669"/>
    <property type="project" value="InterPro"/>
</dbReference>
<dbReference type="InterPro" id="IPR009072">
    <property type="entry name" value="Histone-fold"/>
</dbReference>
<dbReference type="GO" id="GO:0006281">
    <property type="term" value="P:DNA repair"/>
    <property type="evidence" value="ECO:0007669"/>
    <property type="project" value="UniProtKB-KW"/>
</dbReference>
<proteinExistence type="inferred from homology"/>
<dbReference type="Gene3D" id="1.20.5.4980">
    <property type="match status" value="1"/>
</dbReference>
<dbReference type="Gene3D" id="6.10.130.30">
    <property type="match status" value="1"/>
</dbReference>
<evidence type="ECO:0000256" key="7">
    <source>
        <dbReference type="ARBA" id="ARBA00023242"/>
    </source>
</evidence>
<reference evidence="10" key="1">
    <citation type="submission" date="2025-08" db="UniProtKB">
        <authorList>
            <consortium name="RefSeq"/>
        </authorList>
    </citation>
    <scope>IDENTIFICATION</scope>
    <source>
        <tissue evidence="10">Sperm</tissue>
    </source>
</reference>
<evidence type="ECO:0000256" key="5">
    <source>
        <dbReference type="ARBA" id="ARBA00023125"/>
    </source>
</evidence>
<dbReference type="Pfam" id="PF09415">
    <property type="entry name" value="CENP-X"/>
    <property type="match status" value="1"/>
</dbReference>
<organism evidence="9 10">
    <name type="scientific">Petromyzon marinus</name>
    <name type="common">Sea lamprey</name>
    <dbReference type="NCBI Taxonomy" id="7757"/>
    <lineage>
        <taxon>Eukaryota</taxon>
        <taxon>Metazoa</taxon>
        <taxon>Chordata</taxon>
        <taxon>Craniata</taxon>
        <taxon>Vertebrata</taxon>
        <taxon>Cyclostomata</taxon>
        <taxon>Hyperoartia</taxon>
        <taxon>Petromyzontiformes</taxon>
        <taxon>Petromyzontidae</taxon>
        <taxon>Petromyzon</taxon>
    </lineage>
</organism>
<dbReference type="GO" id="GO:0071821">
    <property type="term" value="C:FANCM-MHF complex"/>
    <property type="evidence" value="ECO:0007669"/>
    <property type="project" value="TreeGrafter"/>
</dbReference>
<keyword evidence="6" id="KW-0234">DNA repair</keyword>
<comment type="subunit">
    <text evidence="8">Heterodimer with CENPX, sometimes called MHF; this interaction stabilizes both partners. MHF heterodimers can assemble to form tetrameric structures. MHF also coassemble with CENPT-CENPW heterodimers at centromeres to form the tetrameric CENP-T-W-S-X complex. Forms a discrete complex with FANCM and CENPX, called FANCM-MHF; this interaction, probably mediated by direct binding between CENPS and FANCM, leads to synergistic activation of double-stranded DNA binding and strongly stimulates FANCM-mediated DNA remodeling. Recruited by FANCM to the Fanconi anemia (FA) core complex, which consists of CENPS, CENPX, FANCA, FANCB, FANCC, FANCE, FANCF, FANCG, FANCL, FANCM, FAAP24 and FAAP100. The FA core complex associates with Bloom syndrome (BLM) complex, which consists of at least BLM, DNA topoisomerase 3-alpha (TOP3A), RMI1/BLAP75, RPA1/RPA70 and RPA2/RPA32. The super complex between FA and BLM is called BRAFT.</text>
</comment>
<keyword evidence="7" id="KW-0539">Nucleus</keyword>
<evidence type="ECO:0000256" key="4">
    <source>
        <dbReference type="ARBA" id="ARBA00022763"/>
    </source>
</evidence>
<gene>
    <name evidence="10" type="primary">CENPX</name>
</gene>
<dbReference type="GO" id="GO:0000712">
    <property type="term" value="P:resolution of meiotic recombination intermediates"/>
    <property type="evidence" value="ECO:0007669"/>
    <property type="project" value="TreeGrafter"/>
</dbReference>
<evidence type="ECO:0000256" key="1">
    <source>
        <dbReference type="ARBA" id="ARBA00004123"/>
    </source>
</evidence>
<comment type="similarity">
    <text evidence="2">Belongs to the CENP-X/MHF2 family.</text>
</comment>
<evidence type="ECO:0000256" key="6">
    <source>
        <dbReference type="ARBA" id="ARBA00023204"/>
    </source>
</evidence>
<dbReference type="InterPro" id="IPR018552">
    <property type="entry name" value="CENP-X"/>
</dbReference>
<evidence type="ECO:0000313" key="10">
    <source>
        <dbReference type="RefSeq" id="XP_032822875.1"/>
    </source>
</evidence>
<keyword evidence="4" id="KW-0227">DNA damage</keyword>
<evidence type="ECO:0000256" key="3">
    <source>
        <dbReference type="ARBA" id="ARBA00016388"/>
    </source>
</evidence>
<dbReference type="SUPFAM" id="SSF47113">
    <property type="entry name" value="Histone-fold"/>
    <property type="match status" value="1"/>
</dbReference>
<evidence type="ECO:0000256" key="8">
    <source>
        <dbReference type="ARBA" id="ARBA00047146"/>
    </source>
</evidence>
<dbReference type="CDD" id="cd22921">
    <property type="entry name" value="HFD_CENP-X"/>
    <property type="match status" value="1"/>
</dbReference>
<accession>A0AAJ7X6C1</accession>
<dbReference type="GeneID" id="116949557"/>
<name>A0AAJ7X6C1_PETMA</name>
<protein>
    <recommendedName>
        <fullName evidence="3">Centromere protein X</fullName>
    </recommendedName>
</protein>
<dbReference type="GO" id="GO:0031297">
    <property type="term" value="P:replication fork processing"/>
    <property type="evidence" value="ECO:0007669"/>
    <property type="project" value="TreeGrafter"/>
</dbReference>
<evidence type="ECO:0000256" key="2">
    <source>
        <dbReference type="ARBA" id="ARBA00009359"/>
    </source>
</evidence>
<dbReference type="GO" id="GO:0003677">
    <property type="term" value="F:DNA binding"/>
    <property type="evidence" value="ECO:0007669"/>
    <property type="project" value="UniProtKB-KW"/>
</dbReference>
<evidence type="ECO:0000313" key="9">
    <source>
        <dbReference type="Proteomes" id="UP001318040"/>
    </source>
</evidence>
<dbReference type="GO" id="GO:0043240">
    <property type="term" value="C:Fanconi anaemia nuclear complex"/>
    <property type="evidence" value="ECO:0007669"/>
    <property type="project" value="TreeGrafter"/>
</dbReference>
<dbReference type="RefSeq" id="XP_032822875.1">
    <property type="nucleotide sequence ID" value="XM_032966984.1"/>
</dbReference>
<keyword evidence="5" id="KW-0238">DNA-binding</keyword>
<dbReference type="Proteomes" id="UP001318040">
    <property type="component" value="Chromosome 37"/>
</dbReference>
<dbReference type="PANTHER" id="PTHR28680">
    <property type="entry name" value="CENTROMERE PROTEIN X"/>
    <property type="match status" value="1"/>
</dbReference>
<dbReference type="CTD" id="201254"/>
<keyword evidence="9" id="KW-1185">Reference proteome</keyword>
<dbReference type="AlphaFoldDB" id="A0AAJ7X6C1"/>
<sequence>MDQQWRANFKRATVGKLLAMHFKDEKTKVNADALKLMTSLLRLFVTEAAMRAGRQAESEAVDVVDVAHLEKVLPQLLLDF</sequence>
<dbReference type="PANTHER" id="PTHR28680:SF1">
    <property type="entry name" value="CENTROMERE PROTEIN X"/>
    <property type="match status" value="1"/>
</dbReference>
<comment type="subcellular location">
    <subcellularLocation>
        <location evidence="1">Nucleus</location>
    </subcellularLocation>
</comment>